<feature type="compositionally biased region" description="Polar residues" evidence="16">
    <location>
        <begin position="2095"/>
        <end position="2104"/>
    </location>
</feature>
<dbReference type="GO" id="GO:0005886">
    <property type="term" value="C:plasma membrane"/>
    <property type="evidence" value="ECO:0007669"/>
    <property type="project" value="UniProtKB-SubCell"/>
</dbReference>
<feature type="region of interest" description="Disordered" evidence="16">
    <location>
        <begin position="1559"/>
        <end position="1584"/>
    </location>
</feature>
<accession>D8UF35</accession>
<feature type="transmembrane region" description="Helical" evidence="17">
    <location>
        <begin position="1942"/>
        <end position="1966"/>
    </location>
</feature>
<evidence type="ECO:0000256" key="2">
    <source>
        <dbReference type="ARBA" id="ARBA00022448"/>
    </source>
</evidence>
<keyword evidence="3" id="KW-1003">Cell membrane</keyword>
<dbReference type="Pfam" id="PF12796">
    <property type="entry name" value="Ank_2"/>
    <property type="match status" value="1"/>
</dbReference>
<dbReference type="PANTHER" id="PTHR10582:SF2">
    <property type="entry name" value="INACTIVE"/>
    <property type="match status" value="1"/>
</dbReference>
<feature type="region of interest" description="Disordered" evidence="16">
    <location>
        <begin position="477"/>
        <end position="520"/>
    </location>
</feature>
<dbReference type="InterPro" id="IPR058741">
    <property type="entry name" value="MurL_C"/>
</dbReference>
<evidence type="ECO:0008006" key="22">
    <source>
        <dbReference type="Google" id="ProtNLM"/>
    </source>
</evidence>
<feature type="coiled-coil region" evidence="15">
    <location>
        <begin position="2047"/>
        <end position="2074"/>
    </location>
</feature>
<evidence type="ECO:0000256" key="4">
    <source>
        <dbReference type="ARBA" id="ARBA00022568"/>
    </source>
</evidence>
<dbReference type="InterPro" id="IPR019775">
    <property type="entry name" value="WD40_repeat_CS"/>
</dbReference>
<dbReference type="GO" id="GO:0098703">
    <property type="term" value="P:calcium ion import across plasma membrane"/>
    <property type="evidence" value="ECO:0007669"/>
    <property type="project" value="TreeGrafter"/>
</dbReference>
<feature type="region of interest" description="Disordered" evidence="16">
    <location>
        <begin position="141"/>
        <end position="181"/>
    </location>
</feature>
<dbReference type="PROSITE" id="PS50088">
    <property type="entry name" value="ANK_REPEAT"/>
    <property type="match status" value="1"/>
</dbReference>
<dbReference type="Gene3D" id="2.130.10.10">
    <property type="entry name" value="YVTN repeat-like/Quinoprotein amine dehydrogenase"/>
    <property type="match status" value="3"/>
</dbReference>
<keyword evidence="9 17" id="KW-1133">Transmembrane helix</keyword>
<feature type="transmembrane region" description="Helical" evidence="17">
    <location>
        <begin position="1657"/>
        <end position="1675"/>
    </location>
</feature>
<keyword evidence="15" id="KW-0175">Coiled coil</keyword>
<feature type="region of interest" description="Disordered" evidence="16">
    <location>
        <begin position="2079"/>
        <end position="2114"/>
    </location>
</feature>
<protein>
    <recommendedName>
        <fullName evidence="22">Ion transport domain-containing protein</fullName>
    </recommendedName>
</protein>
<feature type="transmembrane region" description="Helical" evidence="17">
    <location>
        <begin position="1875"/>
        <end position="1893"/>
    </location>
</feature>
<keyword evidence="6 17" id="KW-0812">Transmembrane</keyword>
<dbReference type="Pfam" id="PF26298">
    <property type="entry name" value="MurL_epimerase_C"/>
    <property type="match status" value="1"/>
</dbReference>
<dbReference type="Pfam" id="PF00520">
    <property type="entry name" value="Ion_trans"/>
    <property type="match status" value="1"/>
</dbReference>
<feature type="repeat" description="WD" evidence="14">
    <location>
        <begin position="1191"/>
        <end position="1232"/>
    </location>
</feature>
<feature type="repeat" description="WD" evidence="14">
    <location>
        <begin position="742"/>
        <end position="783"/>
    </location>
</feature>
<keyword evidence="4" id="KW-0109">Calcium transport</keyword>
<keyword evidence="10" id="KW-0406">Ion transport</keyword>
<dbReference type="KEGG" id="vcn:VOLCADRAFT_98340"/>
<evidence type="ECO:0000313" key="21">
    <source>
        <dbReference type="Proteomes" id="UP000001058"/>
    </source>
</evidence>
<keyword evidence="11 17" id="KW-0472">Membrane</keyword>
<evidence type="ECO:0000256" key="11">
    <source>
        <dbReference type="ARBA" id="ARBA00023136"/>
    </source>
</evidence>
<evidence type="ECO:0000256" key="5">
    <source>
        <dbReference type="ARBA" id="ARBA00022574"/>
    </source>
</evidence>
<dbReference type="InterPro" id="IPR005821">
    <property type="entry name" value="Ion_trans_dom"/>
</dbReference>
<dbReference type="SMART" id="SM00320">
    <property type="entry name" value="WD40"/>
    <property type="match status" value="8"/>
</dbReference>
<feature type="repeat" description="ANK" evidence="13">
    <location>
        <begin position="1360"/>
        <end position="1392"/>
    </location>
</feature>
<keyword evidence="12" id="KW-0407">Ion channel</keyword>
<dbReference type="Pfam" id="PF00400">
    <property type="entry name" value="WD40"/>
    <property type="match status" value="2"/>
</dbReference>
<dbReference type="OrthoDB" id="529263at2759"/>
<dbReference type="InterPro" id="IPR011047">
    <property type="entry name" value="Quinoprotein_ADH-like_sf"/>
</dbReference>
<keyword evidence="13" id="KW-0040">ANK repeat</keyword>
<dbReference type="SUPFAM" id="SSF48403">
    <property type="entry name" value="Ankyrin repeat"/>
    <property type="match status" value="1"/>
</dbReference>
<dbReference type="InterPro" id="IPR024862">
    <property type="entry name" value="TRPV"/>
</dbReference>
<feature type="compositionally biased region" description="Pro residues" evidence="16">
    <location>
        <begin position="144"/>
        <end position="170"/>
    </location>
</feature>
<reference evidence="20 21" key="1">
    <citation type="journal article" date="2010" name="Science">
        <title>Genomic analysis of organismal complexity in the multicellular green alga Volvox carteri.</title>
        <authorList>
            <person name="Prochnik S.E."/>
            <person name="Umen J."/>
            <person name="Nedelcu A.M."/>
            <person name="Hallmann A."/>
            <person name="Miller S.M."/>
            <person name="Nishii I."/>
            <person name="Ferris P."/>
            <person name="Kuo A."/>
            <person name="Mitros T."/>
            <person name="Fritz-Laylin L.K."/>
            <person name="Hellsten U."/>
            <person name="Chapman J."/>
            <person name="Simakov O."/>
            <person name="Rensing S.A."/>
            <person name="Terry A."/>
            <person name="Pangilinan J."/>
            <person name="Kapitonov V."/>
            <person name="Jurka J."/>
            <person name="Salamov A."/>
            <person name="Shapiro H."/>
            <person name="Schmutz J."/>
            <person name="Grimwood J."/>
            <person name="Lindquist E."/>
            <person name="Lucas S."/>
            <person name="Grigoriev I.V."/>
            <person name="Schmitt R."/>
            <person name="Kirk D."/>
            <person name="Rokhsar D.S."/>
        </authorList>
    </citation>
    <scope>NUCLEOTIDE SEQUENCE [LARGE SCALE GENOMIC DNA]</scope>
    <source>
        <strain evidence="21">f. Nagariensis / Eve</strain>
    </source>
</reference>
<dbReference type="eggNOG" id="KOG0266">
    <property type="taxonomic scope" value="Eukaryota"/>
</dbReference>
<evidence type="ECO:0000256" key="8">
    <source>
        <dbReference type="ARBA" id="ARBA00022837"/>
    </source>
</evidence>
<evidence type="ECO:0000313" key="20">
    <source>
        <dbReference type="EMBL" id="EFJ41649.1"/>
    </source>
</evidence>
<keyword evidence="5 14" id="KW-0853">WD repeat</keyword>
<evidence type="ECO:0000256" key="6">
    <source>
        <dbReference type="ARBA" id="ARBA00022692"/>
    </source>
</evidence>
<dbReference type="PANTHER" id="PTHR10582">
    <property type="entry name" value="TRANSIENT RECEPTOR POTENTIAL ION CHANNEL PROTEIN"/>
    <property type="match status" value="1"/>
</dbReference>
<evidence type="ECO:0000256" key="13">
    <source>
        <dbReference type="PROSITE-ProRule" id="PRU00023"/>
    </source>
</evidence>
<name>D8UF35_VOLCA</name>
<feature type="compositionally biased region" description="Low complexity" evidence="16">
    <location>
        <begin position="2105"/>
        <end position="2114"/>
    </location>
</feature>
<proteinExistence type="predicted"/>
<dbReference type="SUPFAM" id="SSF50998">
    <property type="entry name" value="Quinoprotein alcohol dehydrogenase-like"/>
    <property type="match status" value="1"/>
</dbReference>
<evidence type="ECO:0000256" key="15">
    <source>
        <dbReference type="SAM" id="Coils"/>
    </source>
</evidence>
<dbReference type="EMBL" id="GL378392">
    <property type="protein sequence ID" value="EFJ41649.1"/>
    <property type="molecule type" value="Genomic_DNA"/>
</dbReference>
<dbReference type="Proteomes" id="UP000001058">
    <property type="component" value="Unassembled WGS sequence"/>
</dbReference>
<keyword evidence="7" id="KW-0677">Repeat</keyword>
<feature type="domain" description="MurL C-terminal" evidence="19">
    <location>
        <begin position="513"/>
        <end position="570"/>
    </location>
</feature>
<dbReference type="PROSITE" id="PS00678">
    <property type="entry name" value="WD_REPEATS_1"/>
    <property type="match status" value="2"/>
</dbReference>
<dbReference type="GO" id="GO:0005216">
    <property type="term" value="F:monoatomic ion channel activity"/>
    <property type="evidence" value="ECO:0007669"/>
    <property type="project" value="InterPro"/>
</dbReference>
<feature type="compositionally biased region" description="Polar residues" evidence="16">
    <location>
        <begin position="501"/>
        <end position="513"/>
    </location>
</feature>
<dbReference type="Gene3D" id="1.10.287.70">
    <property type="match status" value="1"/>
</dbReference>
<dbReference type="RefSeq" id="XP_002957305.1">
    <property type="nucleotide sequence ID" value="XM_002957259.1"/>
</dbReference>
<keyword evidence="2" id="KW-0813">Transport</keyword>
<evidence type="ECO:0000256" key="7">
    <source>
        <dbReference type="ARBA" id="ARBA00022737"/>
    </source>
</evidence>
<feature type="transmembrane region" description="Helical" evidence="17">
    <location>
        <begin position="1837"/>
        <end position="1855"/>
    </location>
</feature>
<evidence type="ECO:0000256" key="9">
    <source>
        <dbReference type="ARBA" id="ARBA00022989"/>
    </source>
</evidence>
<evidence type="ECO:0000259" key="18">
    <source>
        <dbReference type="Pfam" id="PF00520"/>
    </source>
</evidence>
<dbReference type="InParanoid" id="D8UF35"/>
<dbReference type="InterPro" id="IPR015943">
    <property type="entry name" value="WD40/YVTN_repeat-like_dom_sf"/>
</dbReference>
<evidence type="ECO:0000256" key="3">
    <source>
        <dbReference type="ARBA" id="ARBA00022475"/>
    </source>
</evidence>
<keyword evidence="8" id="KW-0106">Calcium</keyword>
<dbReference type="InterPro" id="IPR002110">
    <property type="entry name" value="Ankyrin_rpt"/>
</dbReference>
<feature type="domain" description="Ion transport" evidence="18">
    <location>
        <begin position="1660"/>
        <end position="1978"/>
    </location>
</feature>
<feature type="transmembrane region" description="Helical" evidence="17">
    <location>
        <begin position="1913"/>
        <end position="1930"/>
    </location>
</feature>
<organism evidence="21">
    <name type="scientific">Volvox carteri f. nagariensis</name>
    <dbReference type="NCBI Taxonomy" id="3068"/>
    <lineage>
        <taxon>Eukaryota</taxon>
        <taxon>Viridiplantae</taxon>
        <taxon>Chlorophyta</taxon>
        <taxon>core chlorophytes</taxon>
        <taxon>Chlorophyceae</taxon>
        <taxon>CS clade</taxon>
        <taxon>Chlamydomonadales</taxon>
        <taxon>Volvocaceae</taxon>
        <taxon>Volvox</taxon>
    </lineage>
</organism>
<dbReference type="InterPro" id="IPR001680">
    <property type="entry name" value="WD40_rpt"/>
</dbReference>
<evidence type="ECO:0000256" key="12">
    <source>
        <dbReference type="ARBA" id="ARBA00023303"/>
    </source>
</evidence>
<evidence type="ECO:0000256" key="14">
    <source>
        <dbReference type="PROSITE-ProRule" id="PRU00221"/>
    </source>
</evidence>
<dbReference type="InterPro" id="IPR036770">
    <property type="entry name" value="Ankyrin_rpt-contain_sf"/>
</dbReference>
<sequence length="2174" mass="237842">MSTLTREELAGRCASTSFDEVALYYEEKKVVYTHSFRDAQGAVLEGFRTEVHFSALQPRPLTPPEQRALLSLGLCHSTYVFLAAAKRTPLLQIRAGYFSSDELAYFQPALAGALAEYFYLADLDLASFRLECCCSSPSSETPNYPLPSPSQSPWPPVSPLRPPAPAPAPAAPQATAEATQVETDAALRHPPDAGGSFPEDSTLLIELLSRMGAQVGWMYYGEWVGSWEVYTKFGRLAATSPAAGAVVLAEQHLPCLERLQELNQVPELPFQDYSAYVSFYTFSSAFLALQHDYEYICVGNEYSANAINTTHPNPGAWFCPPSVRLRSKLTPKRNACTNICPHAHGAPCHQLKQINLFCICNVQSFEAERAFHKFLRSHIHPRLYYFSGLQHMTELEIAKRFAALCATKYLHLIISCNWATDDHCTQPQLPHLLWSPLLFRCGGCEKCAFVFLLFAAFLPVPDIMSKIFEVEVVSEPGAAEPGTCSDGNGDGDDGHGDRECGSSSRGCDATSSPIVPGSRTESLRGVYDMYDSERHVPVFESLMGLAGHKPFECVGTPEECLAAMYLAYERLSSGGGGVAYDCSAAAESVLGPERQETAGPGTEQQQPQQAQRVGARRLPLLLRKHRDLICSRGKEEWERIRAVIQEVEEMGRPGFCCNPKRDVKLKKCRKYYAENTVVTTGLMTVRSCKELWLRKSIPVMALLFSVPSNFAEPDIRERRVLSTGEQEPGESSAWQASCVAQEDKHTAEVTSMSVYLNGARIMTTSKDFTVKIWDTSNMTVVRTFEDHECEVYGSAVTEDGMRAITSGELEPERSSVIIWSPESGKVLHSPTDHSGWLDVCAISGPAGLAAVTGVHGILFVWDIESGVQRYSTKFNVGSRSCCRFSPCGLFILVGGYDLGELVLVESRYGQELLRVHCSQEPGTFNTAMGCFFLSDTPGYSSATAAAGGGGGGGGSPTKHSPSKCTFGFPTRFGAVFADGSIRVFNMNGDSFDDALWRDERMQDVYDADVSRDGTLLFVIYKAGRFQEELHLYDFVTGELVWNHCTAHKGTYGLYLVASGDAGLVPDGGGVGESRPMRGKMVTAGGDRKVRLFDLAKRQLIRMIDTAHSQDIVCPQVNERFDQMLTTADGWDKWTCLWDLNTGKMLRKYDEIHNEGIYDAWFTPDGLRCVSVSCDKTAAIFELQSGEVIQRFVGHEHWVRFAALSPDEKILATASNDNTVRIWNVAKGNVLHIIRDHRGTMSYINFVHPTWIVTSARDGTIVGFNLKSGTSVPLLVAGPIGKQDGAEKIRPMPLRTGVAGPRFPPVLAVSLNARVAVLNLSVRQPLPRQLLEEMKSGLWDLQHVIKLADTFPGLAVVPMPDGNTLLHTAAVGGQVEFLRVLLSHGAAITSAPLPANGEGKTPLDLALDVRNLQCVELLLANEVSRPPPLRLAAMKAWSRLAADMPSVLVKFLNAVGIEEPTDAVGSSAVMVPVREGTHLITCGSQAYAVNEKLWEEVLLRHGGGGVSDEELEEVEEGTTAGGEMEAVEQDHAGNADQEKGGSPATVIFAHAAAAADGAAAVRSSGGGGGGGSSSGGAGGGVKKRTHRRGALSLTWRWAKHLIRRPWPPPGLYGDTRTCSPLGALVLNNVSDAFTTDIGFAMLTYKWDTYAGGIYRQQALVYGIFMVLYITATTLGVQWSEAVSREEMYGHGTTRTRVAVRILLEGCVLLLNARYLWEEIVQISRHGPVQYFTGHNSAWNWVELLSCLMVKLVVVLQVGSRAPPAVSPCVVLLILQISPHSPPVATFTYQVIGLEEARWVMSACTILLGTRLLKVASGSEGTGIFVQIIIRIIADLRHYLLIVLVTLLTYALAFRHIMAYYDQLHASRSQPVHDPPVVFLSLLFHSFPLTSSSFVNYQIDNDAGISSEFTRSFDGFPKSLLSVYYFMTVGGFTTDVDGEPKYVWYLHAMLISFSFMVSIILLNLLIAVMSDTYVVVKQHAKSEWMLLKARLVLEIDSNMPDSFFTDRRRSAPRWLHVVNTKRTSSPAHASLLDTIRGTVALNTDLNDTRHEIKAQISCLTEQVEALQRDIGRLVDALGGGAGGATGAATDRIEQPPRTGTTTASTNQQQQQQQQQHQQQQQAVIAAAAPAAAERASLSPVRLVFLFFVTSLELGHPPLGPQQALQAPTDVRMRVGW</sequence>
<evidence type="ECO:0000259" key="19">
    <source>
        <dbReference type="Pfam" id="PF26298"/>
    </source>
</evidence>
<evidence type="ECO:0000256" key="16">
    <source>
        <dbReference type="SAM" id="MobiDB-lite"/>
    </source>
</evidence>
<keyword evidence="21" id="KW-1185">Reference proteome</keyword>
<dbReference type="STRING" id="3068.D8UF35"/>
<dbReference type="SUPFAM" id="SSF50978">
    <property type="entry name" value="WD40 repeat-like"/>
    <property type="match status" value="1"/>
</dbReference>
<dbReference type="PROSITE" id="PS50294">
    <property type="entry name" value="WD_REPEATS_REGION"/>
    <property type="match status" value="2"/>
</dbReference>
<comment type="subcellular location">
    <subcellularLocation>
        <location evidence="1">Cell membrane</location>
        <topology evidence="1">Multi-pass membrane protein</topology>
    </subcellularLocation>
</comment>
<evidence type="ECO:0000256" key="10">
    <source>
        <dbReference type="ARBA" id="ARBA00023065"/>
    </source>
</evidence>
<evidence type="ECO:0000256" key="1">
    <source>
        <dbReference type="ARBA" id="ARBA00004651"/>
    </source>
</evidence>
<dbReference type="InterPro" id="IPR036322">
    <property type="entry name" value="WD40_repeat_dom_sf"/>
</dbReference>
<gene>
    <name evidence="20" type="ORF">VOLCADRAFT_98340</name>
</gene>
<dbReference type="GeneID" id="9626754"/>
<dbReference type="PROSITE" id="PS50297">
    <property type="entry name" value="ANK_REP_REGION"/>
    <property type="match status" value="1"/>
</dbReference>
<feature type="compositionally biased region" description="Gly residues" evidence="16">
    <location>
        <begin position="1563"/>
        <end position="1579"/>
    </location>
</feature>
<dbReference type="SMART" id="SM00248">
    <property type="entry name" value="ANK"/>
    <property type="match status" value="2"/>
</dbReference>
<dbReference type="PROSITE" id="PS50082">
    <property type="entry name" value="WD_REPEATS_2"/>
    <property type="match status" value="2"/>
</dbReference>
<dbReference type="Gene3D" id="1.25.40.20">
    <property type="entry name" value="Ankyrin repeat-containing domain"/>
    <property type="match status" value="1"/>
</dbReference>
<evidence type="ECO:0000256" key="17">
    <source>
        <dbReference type="SAM" id="Phobius"/>
    </source>
</evidence>